<gene>
    <name evidence="9" type="primary">FER1</name>
</gene>
<dbReference type="InterPro" id="IPR012347">
    <property type="entry name" value="Ferritin-like"/>
</dbReference>
<proteinExistence type="evidence at transcript level"/>
<dbReference type="SUPFAM" id="SSF47240">
    <property type="entry name" value="Ferritin-like"/>
    <property type="match status" value="1"/>
</dbReference>
<evidence type="ECO:0000256" key="2">
    <source>
        <dbReference type="ARBA" id="ARBA00022434"/>
    </source>
</evidence>
<dbReference type="GO" id="GO:0004322">
    <property type="term" value="F:ferroxidase activity"/>
    <property type="evidence" value="ECO:0007669"/>
    <property type="project" value="UniProtKB-EC"/>
</dbReference>
<comment type="function">
    <text evidence="6">Stores iron in a soluble, non-toxic, readily available form. Important for iron homeostasis. Iron is taken up in the ferrous form and deposited as ferric hydroxides after oxidation.</text>
</comment>
<feature type="binding site" evidence="5">
    <location>
        <position position="164"/>
    </location>
    <ligand>
        <name>Fe cation</name>
        <dbReference type="ChEBI" id="CHEBI:24875"/>
        <label>1</label>
    </ligand>
</feature>
<dbReference type="GO" id="GO:0005737">
    <property type="term" value="C:cytoplasm"/>
    <property type="evidence" value="ECO:0007669"/>
    <property type="project" value="TreeGrafter"/>
</dbReference>
<dbReference type="InterPro" id="IPR001519">
    <property type="entry name" value="Ferritin"/>
</dbReference>
<feature type="binding site" evidence="5">
    <location>
        <position position="87"/>
    </location>
    <ligand>
        <name>Fe cation</name>
        <dbReference type="ChEBI" id="CHEBI:24875"/>
        <label>1</label>
    </ligand>
</feature>
<feature type="binding site" evidence="5">
    <location>
        <position position="49"/>
    </location>
    <ligand>
        <name>Fe cation</name>
        <dbReference type="ChEBI" id="CHEBI:24875"/>
        <label>1</label>
    </ligand>
</feature>
<keyword evidence="2 6" id="KW-0409">Iron storage</keyword>
<protein>
    <recommendedName>
        <fullName evidence="6">Ferritin</fullName>
        <ecNumber evidence="6">1.16.3.1</ecNumber>
    </recommendedName>
</protein>
<reference evidence="9" key="1">
    <citation type="submission" date="2021-03" db="EMBL/GenBank/DDBJ databases">
        <authorList>
            <person name="Xu X."/>
        </authorList>
    </citation>
    <scope>NUCLEOTIDE SEQUENCE</scope>
</reference>
<dbReference type="Pfam" id="PF00210">
    <property type="entry name" value="Ferritin"/>
    <property type="match status" value="1"/>
</dbReference>
<evidence type="ECO:0000256" key="4">
    <source>
        <dbReference type="ARBA" id="ARBA00023004"/>
    </source>
</evidence>
<dbReference type="PANTHER" id="PTHR11431">
    <property type="entry name" value="FERRITIN"/>
    <property type="match status" value="1"/>
</dbReference>
<dbReference type="Gene3D" id="1.20.1260.10">
    <property type="match status" value="1"/>
</dbReference>
<feature type="signal peptide" evidence="7">
    <location>
        <begin position="1"/>
        <end position="18"/>
    </location>
</feature>
<dbReference type="InterPro" id="IPR008331">
    <property type="entry name" value="Ferritin_DPS_dom"/>
</dbReference>
<keyword evidence="3 5" id="KW-0479">Metal-binding</keyword>
<dbReference type="InterPro" id="IPR009040">
    <property type="entry name" value="Ferritin-like_diiron"/>
</dbReference>
<evidence type="ECO:0000256" key="3">
    <source>
        <dbReference type="ARBA" id="ARBA00022723"/>
    </source>
</evidence>
<dbReference type="GO" id="GO:0008199">
    <property type="term" value="F:ferric iron binding"/>
    <property type="evidence" value="ECO:0007669"/>
    <property type="project" value="InterPro"/>
</dbReference>
<dbReference type="PANTHER" id="PTHR11431:SF75">
    <property type="entry name" value="FERRITIN"/>
    <property type="match status" value="1"/>
</dbReference>
<evidence type="ECO:0000259" key="8">
    <source>
        <dbReference type="PROSITE" id="PS50905"/>
    </source>
</evidence>
<dbReference type="EMBL" id="MW798797">
    <property type="protein sequence ID" value="QVE05142.1"/>
    <property type="molecule type" value="mRNA"/>
</dbReference>
<comment type="similarity">
    <text evidence="1 6">Belongs to the ferritin family.</text>
</comment>
<evidence type="ECO:0000256" key="5">
    <source>
        <dbReference type="PIRSR" id="PIRSR601519-1"/>
    </source>
</evidence>
<feature type="chain" id="PRO_5034514274" description="Ferritin" evidence="7">
    <location>
        <begin position="19"/>
        <end position="196"/>
    </location>
</feature>
<dbReference type="GO" id="GO:0006879">
    <property type="term" value="P:intracellular iron ion homeostasis"/>
    <property type="evidence" value="ECO:0007669"/>
    <property type="project" value="UniProtKB-KW"/>
</dbReference>
<accession>A0A8E5KGP6</accession>
<comment type="catalytic activity">
    <reaction evidence="6">
        <text>4 Fe(2+) + O2 + 4 H(+) = 4 Fe(3+) + 2 H2O</text>
        <dbReference type="Rhea" id="RHEA:11148"/>
        <dbReference type="ChEBI" id="CHEBI:15377"/>
        <dbReference type="ChEBI" id="CHEBI:15378"/>
        <dbReference type="ChEBI" id="CHEBI:15379"/>
        <dbReference type="ChEBI" id="CHEBI:29033"/>
        <dbReference type="ChEBI" id="CHEBI:29034"/>
        <dbReference type="EC" id="1.16.3.1"/>
    </reaction>
</comment>
<evidence type="ECO:0000256" key="1">
    <source>
        <dbReference type="ARBA" id="ARBA00007513"/>
    </source>
</evidence>
<dbReference type="EC" id="1.16.3.1" evidence="6"/>
<organism evidence="9">
    <name type="scientific">Dermanyssus gallinae</name>
    <dbReference type="NCBI Taxonomy" id="34641"/>
    <lineage>
        <taxon>Eukaryota</taxon>
        <taxon>Metazoa</taxon>
        <taxon>Ecdysozoa</taxon>
        <taxon>Arthropoda</taxon>
        <taxon>Chelicerata</taxon>
        <taxon>Arachnida</taxon>
        <taxon>Acari</taxon>
        <taxon>Parasitiformes</taxon>
        <taxon>Mesostigmata</taxon>
        <taxon>Gamasina</taxon>
        <taxon>Dermanyssoidea</taxon>
        <taxon>Dermanyssidae</taxon>
        <taxon>Dermanyssus</taxon>
    </lineage>
</organism>
<feature type="binding site" evidence="5">
    <location>
        <position position="84"/>
    </location>
    <ligand>
        <name>Fe cation</name>
        <dbReference type="ChEBI" id="CHEBI:24875"/>
        <label>1</label>
    </ligand>
</feature>
<keyword evidence="4 5" id="KW-0408">Iron</keyword>
<name>A0A8E5KGP6_9ACAR</name>
<evidence type="ECO:0000313" key="9">
    <source>
        <dbReference type="EMBL" id="QVE05142.1"/>
    </source>
</evidence>
<evidence type="ECO:0000256" key="6">
    <source>
        <dbReference type="RuleBase" id="RU361145"/>
    </source>
</evidence>
<dbReference type="SMR" id="A0A8E5KGP6"/>
<dbReference type="GO" id="GO:0008198">
    <property type="term" value="F:ferrous iron binding"/>
    <property type="evidence" value="ECO:0007669"/>
    <property type="project" value="TreeGrafter"/>
</dbReference>
<dbReference type="PROSITE" id="PS50905">
    <property type="entry name" value="FERRITIN_LIKE"/>
    <property type="match status" value="1"/>
</dbReference>
<keyword evidence="7" id="KW-0732">Signal</keyword>
<dbReference type="CDD" id="cd01056">
    <property type="entry name" value="Euk_Ferritin"/>
    <property type="match status" value="1"/>
</dbReference>
<feature type="domain" description="Ferritin-like diiron" evidence="8">
    <location>
        <begin position="32"/>
        <end position="182"/>
    </location>
</feature>
<dbReference type="AlphaFoldDB" id="A0A8E5KGP6"/>
<dbReference type="InterPro" id="IPR009078">
    <property type="entry name" value="Ferritin-like_SF"/>
</dbReference>
<feature type="binding site" evidence="5">
    <location>
        <position position="129"/>
    </location>
    <ligand>
        <name>Fe cation</name>
        <dbReference type="ChEBI" id="CHEBI:24875"/>
        <label>1</label>
    </ligand>
</feature>
<evidence type="ECO:0000256" key="7">
    <source>
        <dbReference type="SAM" id="SignalP"/>
    </source>
</evidence>
<dbReference type="GO" id="GO:0006826">
    <property type="term" value="P:iron ion transport"/>
    <property type="evidence" value="ECO:0007669"/>
    <property type="project" value="InterPro"/>
</dbReference>
<sequence length="196" mass="22142">MKRLVCILVPLLFAAVLARQDNATPSGNTNKYVLEDSCLGGLRAQLNLEMHASLLYQQMAAHFDSNQVAHKGFAKFFEKSSDEEREHAKKITNYINARGGTIGHLNVRMPSSNSWDTAKEALQAALVLEHHVNNELHLLHRTADEDCRDPQLQDFLESNFLSEQVESIAQIERLITNLNKFGDVHLGEYFVNKDLL</sequence>
<keyword evidence="6" id="KW-0560">Oxidoreductase</keyword>